<feature type="transmembrane region" description="Helical" evidence="14">
    <location>
        <begin position="205"/>
        <end position="224"/>
    </location>
</feature>
<dbReference type="GO" id="GO:0005886">
    <property type="term" value="C:plasma membrane"/>
    <property type="evidence" value="ECO:0007669"/>
    <property type="project" value="UniProtKB-SubCell"/>
</dbReference>
<name>A0A2Z6AUD5_9BACT</name>
<evidence type="ECO:0000256" key="5">
    <source>
        <dbReference type="ARBA" id="ARBA00022679"/>
    </source>
</evidence>
<feature type="transmembrane region" description="Helical" evidence="14">
    <location>
        <begin position="159"/>
        <end position="178"/>
    </location>
</feature>
<feature type="transmembrane region" description="Helical" evidence="14">
    <location>
        <begin position="77"/>
        <end position="100"/>
    </location>
</feature>
<evidence type="ECO:0000313" key="17">
    <source>
        <dbReference type="Proteomes" id="UP000269883"/>
    </source>
</evidence>
<evidence type="ECO:0000256" key="9">
    <source>
        <dbReference type="ARBA" id="ARBA00023136"/>
    </source>
</evidence>
<evidence type="ECO:0000256" key="14">
    <source>
        <dbReference type="SAM" id="Phobius"/>
    </source>
</evidence>
<evidence type="ECO:0000256" key="10">
    <source>
        <dbReference type="ARBA" id="ARBA00030253"/>
    </source>
</evidence>
<feature type="chain" id="PRO_5016325632" description="Protoheme IX farnesyltransferase" evidence="15">
    <location>
        <begin position="21"/>
        <end position="272"/>
    </location>
</feature>
<keyword evidence="6 14" id="KW-0812">Transmembrane</keyword>
<proteinExistence type="predicted"/>
<dbReference type="PANTHER" id="PTHR43448">
    <property type="entry name" value="PROTOHEME IX FARNESYLTRANSFERASE, MITOCHONDRIAL"/>
    <property type="match status" value="1"/>
</dbReference>
<dbReference type="GO" id="GO:0006783">
    <property type="term" value="P:heme biosynthetic process"/>
    <property type="evidence" value="ECO:0007669"/>
    <property type="project" value="UniProtKB-KW"/>
</dbReference>
<feature type="transmembrane region" description="Helical" evidence="14">
    <location>
        <begin position="230"/>
        <end position="248"/>
    </location>
</feature>
<dbReference type="Pfam" id="PF01040">
    <property type="entry name" value="UbiA"/>
    <property type="match status" value="1"/>
</dbReference>
<evidence type="ECO:0000256" key="2">
    <source>
        <dbReference type="ARBA" id="ARBA00004919"/>
    </source>
</evidence>
<dbReference type="PANTHER" id="PTHR43448:SF7">
    <property type="entry name" value="4-HYDROXYBENZOATE SOLANESYLTRANSFERASE"/>
    <property type="match status" value="1"/>
</dbReference>
<dbReference type="RefSeq" id="WP_232034827.1">
    <property type="nucleotide sequence ID" value="NZ_AP017378.1"/>
</dbReference>
<reference evidence="16 17" key="1">
    <citation type="journal article" date="2018" name="Sci. Adv.">
        <title>Multi-heme cytochromes provide a pathway for survival in energy-limited environments.</title>
        <authorList>
            <person name="Deng X."/>
            <person name="Dohmae N."/>
            <person name="Nealson K.H."/>
            <person name="Hashimoto K."/>
            <person name="Okamoto A."/>
        </authorList>
    </citation>
    <scope>NUCLEOTIDE SEQUENCE [LARGE SCALE GENOMIC DNA]</scope>
    <source>
        <strain evidence="16 17">IS5</strain>
    </source>
</reference>
<keyword evidence="4" id="KW-1003">Cell membrane</keyword>
<comment type="pathway">
    <text evidence="2">Porphyrin-containing compound metabolism; heme O biosynthesis; heme O from protoheme: step 1/1.</text>
</comment>
<dbReference type="Proteomes" id="UP000269883">
    <property type="component" value="Chromosome"/>
</dbReference>
<accession>A0A2Z6AUD5</accession>
<evidence type="ECO:0000256" key="4">
    <source>
        <dbReference type="ARBA" id="ARBA00022475"/>
    </source>
</evidence>
<evidence type="ECO:0000256" key="11">
    <source>
        <dbReference type="ARBA" id="ARBA00040810"/>
    </source>
</evidence>
<comment type="subcellular location">
    <subcellularLocation>
        <location evidence="1">Cell membrane</location>
        <topology evidence="1">Multi-pass membrane protein</topology>
    </subcellularLocation>
</comment>
<evidence type="ECO:0000256" key="1">
    <source>
        <dbReference type="ARBA" id="ARBA00004651"/>
    </source>
</evidence>
<dbReference type="EC" id="2.5.1.141" evidence="3"/>
<sequence length="272" mass="28748">MSLSVLVALARLRVSSMVGAATVFGALLAGGPVGVGLWAGLGSVLLCAGCSALNQVQERGRDRLMERTRERPLPSEAVTILQALACAFAFMAVGLCFYGFLGGWPLAALGLTVILFYNGLYTPLKPVSTLSLLLGGLPGAIPPLAGWLAVGGMGSDPRILAVCGVFYLWQVPHFWLIAERHREDYERAGFAVPSLVLPKPLRGPLMGLWMLAYFTAILGMALVLPETAAWAFASAAMGFATVTGFFVLGRKRAALISLNAVMALTMLCFLAT</sequence>
<evidence type="ECO:0000256" key="15">
    <source>
        <dbReference type="SAM" id="SignalP"/>
    </source>
</evidence>
<dbReference type="InterPro" id="IPR044878">
    <property type="entry name" value="UbiA_sf"/>
</dbReference>
<feature type="transmembrane region" description="Helical" evidence="14">
    <location>
        <begin position="106"/>
        <end position="124"/>
    </location>
</feature>
<organism evidence="16 17">
    <name type="scientific">Desulfovibrio ferrophilus</name>
    <dbReference type="NCBI Taxonomy" id="241368"/>
    <lineage>
        <taxon>Bacteria</taxon>
        <taxon>Pseudomonadati</taxon>
        <taxon>Thermodesulfobacteriota</taxon>
        <taxon>Desulfovibrionia</taxon>
        <taxon>Desulfovibrionales</taxon>
        <taxon>Desulfovibrionaceae</taxon>
        <taxon>Desulfovibrio</taxon>
    </lineage>
</organism>
<feature type="transmembrane region" description="Helical" evidence="14">
    <location>
        <begin position="131"/>
        <end position="153"/>
    </location>
</feature>
<evidence type="ECO:0000256" key="13">
    <source>
        <dbReference type="ARBA" id="ARBA00047690"/>
    </source>
</evidence>
<dbReference type="EMBL" id="AP017378">
    <property type="protein sequence ID" value="BBD06796.1"/>
    <property type="molecule type" value="Genomic_DNA"/>
</dbReference>
<gene>
    <name evidence="16" type="ORF">DFE_0070</name>
</gene>
<dbReference type="InterPro" id="IPR006369">
    <property type="entry name" value="Protohaem_IX_farnesylTrfase"/>
</dbReference>
<keyword evidence="8" id="KW-0350">Heme biosynthesis</keyword>
<comment type="catalytic activity">
    <reaction evidence="13">
        <text>heme b + (2E,6E)-farnesyl diphosphate + H2O = Fe(II)-heme o + diphosphate</text>
        <dbReference type="Rhea" id="RHEA:28070"/>
        <dbReference type="ChEBI" id="CHEBI:15377"/>
        <dbReference type="ChEBI" id="CHEBI:33019"/>
        <dbReference type="ChEBI" id="CHEBI:60344"/>
        <dbReference type="ChEBI" id="CHEBI:60530"/>
        <dbReference type="ChEBI" id="CHEBI:175763"/>
        <dbReference type="EC" id="2.5.1.141"/>
    </reaction>
</comment>
<dbReference type="AlphaFoldDB" id="A0A2Z6AUD5"/>
<keyword evidence="5 16" id="KW-0808">Transferase</keyword>
<feature type="transmembrane region" description="Helical" evidence="14">
    <location>
        <begin position="36"/>
        <end position="56"/>
    </location>
</feature>
<dbReference type="Gene3D" id="1.10.357.140">
    <property type="entry name" value="UbiA prenyltransferase"/>
    <property type="match status" value="1"/>
</dbReference>
<evidence type="ECO:0000256" key="7">
    <source>
        <dbReference type="ARBA" id="ARBA00022989"/>
    </source>
</evidence>
<feature type="signal peptide" evidence="15">
    <location>
        <begin position="1"/>
        <end position="20"/>
    </location>
</feature>
<keyword evidence="17" id="KW-1185">Reference proteome</keyword>
<keyword evidence="7 14" id="KW-1133">Transmembrane helix</keyword>
<dbReference type="KEGG" id="dfl:DFE_0070"/>
<evidence type="ECO:0000256" key="6">
    <source>
        <dbReference type="ARBA" id="ARBA00022692"/>
    </source>
</evidence>
<keyword evidence="9 14" id="KW-0472">Membrane</keyword>
<evidence type="ECO:0000256" key="3">
    <source>
        <dbReference type="ARBA" id="ARBA00012292"/>
    </source>
</evidence>
<keyword evidence="15" id="KW-0732">Signal</keyword>
<evidence type="ECO:0000313" key="16">
    <source>
        <dbReference type="EMBL" id="BBD06796.1"/>
    </source>
</evidence>
<dbReference type="InterPro" id="IPR000537">
    <property type="entry name" value="UbiA_prenyltransferase"/>
</dbReference>
<dbReference type="GO" id="GO:0008495">
    <property type="term" value="F:protoheme IX farnesyltransferase activity"/>
    <property type="evidence" value="ECO:0007669"/>
    <property type="project" value="UniProtKB-EC"/>
</dbReference>
<evidence type="ECO:0000256" key="8">
    <source>
        <dbReference type="ARBA" id="ARBA00023133"/>
    </source>
</evidence>
<feature type="transmembrane region" description="Helical" evidence="14">
    <location>
        <begin position="253"/>
        <end position="271"/>
    </location>
</feature>
<protein>
    <recommendedName>
        <fullName evidence="11">Protoheme IX farnesyltransferase</fullName>
        <ecNumber evidence="3">2.5.1.141</ecNumber>
    </recommendedName>
    <alternativeName>
        <fullName evidence="12">Heme B farnesyltransferase</fullName>
    </alternativeName>
    <alternativeName>
        <fullName evidence="10">Heme O synthase</fullName>
    </alternativeName>
</protein>
<evidence type="ECO:0000256" key="12">
    <source>
        <dbReference type="ARBA" id="ARBA00042475"/>
    </source>
</evidence>